<dbReference type="RefSeq" id="WP_096869427.1">
    <property type="nucleotide sequence ID" value="NZ_CP010643.1"/>
</dbReference>
<dbReference type="Pfam" id="PF00892">
    <property type="entry name" value="EamA"/>
    <property type="match status" value="2"/>
</dbReference>
<protein>
    <submittedName>
        <fullName evidence="8">Integral membrane protein PecM</fullName>
    </submittedName>
</protein>
<dbReference type="InterPro" id="IPR000620">
    <property type="entry name" value="EamA_dom"/>
</dbReference>
<evidence type="ECO:0000259" key="7">
    <source>
        <dbReference type="Pfam" id="PF00892"/>
    </source>
</evidence>
<feature type="transmembrane region" description="Helical" evidence="6">
    <location>
        <begin position="33"/>
        <end position="51"/>
    </location>
</feature>
<feature type="transmembrane region" description="Helical" evidence="6">
    <location>
        <begin position="63"/>
        <end position="83"/>
    </location>
</feature>
<feature type="transmembrane region" description="Helical" evidence="6">
    <location>
        <begin position="234"/>
        <end position="253"/>
    </location>
</feature>
<evidence type="ECO:0000313" key="9">
    <source>
        <dbReference type="Proteomes" id="UP000218891"/>
    </source>
</evidence>
<feature type="domain" description="EamA" evidence="7">
    <location>
        <begin position="142"/>
        <end position="274"/>
    </location>
</feature>
<dbReference type="Proteomes" id="UP000218891">
    <property type="component" value="Chromosome"/>
</dbReference>
<dbReference type="EMBL" id="CP010643">
    <property type="protein sequence ID" value="ATG36805.1"/>
    <property type="molecule type" value="Genomic_DNA"/>
</dbReference>
<feature type="domain" description="EamA" evidence="7">
    <location>
        <begin position="8"/>
        <end position="132"/>
    </location>
</feature>
<keyword evidence="4 6" id="KW-1133">Transmembrane helix</keyword>
<dbReference type="InterPro" id="IPR050638">
    <property type="entry name" value="AA-Vitamin_Transporters"/>
</dbReference>
<feature type="transmembrane region" description="Helical" evidence="6">
    <location>
        <begin position="142"/>
        <end position="161"/>
    </location>
</feature>
<reference evidence="8 9" key="3">
    <citation type="journal article" date="2017" name="Int. J. Syst. Evol. Microbiol.">
        <title>Adaptation of Surface-Associated Bacteria to the Open Ocean: A Genomically Distinct Subpopulation of Phaeobacter gallaeciensis Colonizes Pacific Mesozooplankton.</title>
        <authorList>
            <person name="Freese H.M."/>
            <person name="Methner A."/>
            <person name="Overmann J."/>
        </authorList>
    </citation>
    <scope>NUCLEOTIDE SEQUENCE [LARGE SCALE GENOMIC DNA]</scope>
    <source>
        <strain evidence="8 9">P36</strain>
    </source>
</reference>
<name>A0ABM6PGE3_9RHOB</name>
<dbReference type="PANTHER" id="PTHR32322:SF2">
    <property type="entry name" value="EAMA DOMAIN-CONTAINING PROTEIN"/>
    <property type="match status" value="1"/>
</dbReference>
<reference evidence="8 9" key="1">
    <citation type="journal article" date="2017" name="Front. Microbiol.">
        <title>Phaeobacter piscinae sp. nov., a species of the Roseobacter group and potential aquaculture probiont.</title>
        <authorList>
            <person name="Sonnenschein E.C."/>
            <person name="Phippen C.B.W."/>
            <person name="Nielsen K.F."/>
            <person name="Mateiu R.V."/>
            <person name="Melchiorsen J."/>
            <person name="Gram L."/>
            <person name="Overmann J."/>
            <person name="Freese H.M."/>
        </authorList>
    </citation>
    <scope>NUCLEOTIDE SEQUENCE [LARGE SCALE GENOMIC DNA]</scope>
    <source>
        <strain evidence="8 9">P36</strain>
    </source>
</reference>
<comment type="similarity">
    <text evidence="2">Belongs to the EamA transporter family.</text>
</comment>
<dbReference type="SUPFAM" id="SSF103481">
    <property type="entry name" value="Multidrug resistance efflux transporter EmrE"/>
    <property type="match status" value="2"/>
</dbReference>
<dbReference type="PANTHER" id="PTHR32322">
    <property type="entry name" value="INNER MEMBRANE TRANSPORTER"/>
    <property type="match status" value="1"/>
</dbReference>
<evidence type="ECO:0000256" key="2">
    <source>
        <dbReference type="ARBA" id="ARBA00007362"/>
    </source>
</evidence>
<evidence type="ECO:0000256" key="6">
    <source>
        <dbReference type="SAM" id="Phobius"/>
    </source>
</evidence>
<keyword evidence="3 6" id="KW-0812">Transmembrane</keyword>
<accession>A0ABM6PGE3</accession>
<dbReference type="InterPro" id="IPR037185">
    <property type="entry name" value="EmrE-like"/>
</dbReference>
<evidence type="ECO:0000256" key="4">
    <source>
        <dbReference type="ARBA" id="ARBA00022989"/>
    </source>
</evidence>
<gene>
    <name evidence="8" type="primary">pecM</name>
    <name evidence="8" type="ORF">PhaeoP36_02701</name>
</gene>
<feature type="transmembrane region" description="Helical" evidence="6">
    <location>
        <begin position="259"/>
        <end position="275"/>
    </location>
</feature>
<evidence type="ECO:0000313" key="8">
    <source>
        <dbReference type="EMBL" id="ATG36805.1"/>
    </source>
</evidence>
<proteinExistence type="inferred from homology"/>
<sequence length="289" mass="30244">MQSRDLILTGLAPVIWGSSYIVTTSLLPGQSPLLVALLRALPAGLLLMLMVRQLPPLSWVPRLLVLGALNFSIFWSLLFVAAYRLPGGVAATLGAVQPLVVVFLSALMLKTPVRMAAVLAAGLSILGVALLVLTPSAELDGIGVFAGLAGAIAMAAGVVLSRKWQPPVSLLTFTAWQLTAGGLLLFPVTLWSLPAVPQLSGANLLGLAYMSLIGGAATYVLWFRGIARLEPSVVSLLGVLSPLSAVILGWVFLGEVLTAKQAIGAGLALFSLWLGQSGLRWRRRRVAGA</sequence>
<evidence type="ECO:0000256" key="1">
    <source>
        <dbReference type="ARBA" id="ARBA00004141"/>
    </source>
</evidence>
<comment type="subcellular location">
    <subcellularLocation>
        <location evidence="1">Membrane</location>
        <topology evidence="1">Multi-pass membrane protein</topology>
    </subcellularLocation>
</comment>
<feature type="transmembrane region" description="Helical" evidence="6">
    <location>
        <begin position="168"/>
        <end position="190"/>
    </location>
</feature>
<keyword evidence="5 6" id="KW-0472">Membrane</keyword>
<evidence type="ECO:0000256" key="3">
    <source>
        <dbReference type="ARBA" id="ARBA00022692"/>
    </source>
</evidence>
<feature type="transmembrane region" description="Helical" evidence="6">
    <location>
        <begin position="116"/>
        <end position="136"/>
    </location>
</feature>
<organism evidence="8 9">
    <name type="scientific">Phaeobacter piscinae</name>
    <dbReference type="NCBI Taxonomy" id="1580596"/>
    <lineage>
        <taxon>Bacteria</taxon>
        <taxon>Pseudomonadati</taxon>
        <taxon>Pseudomonadota</taxon>
        <taxon>Alphaproteobacteria</taxon>
        <taxon>Rhodobacterales</taxon>
        <taxon>Roseobacteraceae</taxon>
        <taxon>Phaeobacter</taxon>
    </lineage>
</organism>
<keyword evidence="9" id="KW-1185">Reference proteome</keyword>
<evidence type="ECO:0000256" key="5">
    <source>
        <dbReference type="ARBA" id="ARBA00023136"/>
    </source>
</evidence>
<feature type="transmembrane region" description="Helical" evidence="6">
    <location>
        <begin position="202"/>
        <end position="222"/>
    </location>
</feature>
<feature type="transmembrane region" description="Helical" evidence="6">
    <location>
        <begin position="7"/>
        <end position="27"/>
    </location>
</feature>
<feature type="transmembrane region" description="Helical" evidence="6">
    <location>
        <begin position="89"/>
        <end position="109"/>
    </location>
</feature>
<reference evidence="8 9" key="2">
    <citation type="journal article" date="2017" name="Genome Biol. Evol.">
        <title>Trajectories and Drivers of Genome Evolution in Surface-Associated Marine Phaeobacter.</title>
        <authorList>
            <person name="Freese H.M."/>
            <person name="Sikorski J."/>
            <person name="Bunk B."/>
            <person name="Scheuner C."/>
            <person name="Meier-Kolthoff J.P."/>
            <person name="Sproer C."/>
            <person name="Gram L."/>
            <person name="Overmann J."/>
        </authorList>
    </citation>
    <scope>NUCLEOTIDE SEQUENCE [LARGE SCALE GENOMIC DNA]</scope>
    <source>
        <strain evidence="8 9">P36</strain>
    </source>
</reference>
<reference evidence="8 9" key="4">
    <citation type="journal article" date="2018" name="Environ. Microbiol. Rep.">
        <title>Phylogenetic distribution of roseobacticides in the Roseobacter group and their effect on microalgae.</title>
        <authorList>
            <person name="Sonnenschein E.C."/>
            <person name="Phippen C.B."/>
            <person name="Bentzon-Tilia M."/>
            <person name="Rasmussen S.A."/>
            <person name="Nielsen K.F."/>
            <person name="Gram L."/>
        </authorList>
    </citation>
    <scope>NUCLEOTIDE SEQUENCE [LARGE SCALE GENOMIC DNA]</scope>
    <source>
        <strain evidence="8 9">P36</strain>
    </source>
</reference>